<proteinExistence type="predicted"/>
<dbReference type="EMBL" id="CAMKVN010014544">
    <property type="protein sequence ID" value="CAI2196584.1"/>
    <property type="molecule type" value="Genomic_DNA"/>
</dbReference>
<accession>A0A9W4TAM9</accession>
<comment type="caution">
    <text evidence="1">The sequence shown here is derived from an EMBL/GenBank/DDBJ whole genome shotgun (WGS) entry which is preliminary data.</text>
</comment>
<reference evidence="1" key="1">
    <citation type="submission" date="2022-08" db="EMBL/GenBank/DDBJ databases">
        <authorList>
            <person name="Kallberg Y."/>
            <person name="Tangrot J."/>
            <person name="Rosling A."/>
        </authorList>
    </citation>
    <scope>NUCLEOTIDE SEQUENCE</scope>
    <source>
        <strain evidence="1">Wild A</strain>
    </source>
</reference>
<name>A0A9W4TAM9_9GLOM</name>
<organism evidence="1 2">
    <name type="scientific">Funneliformis geosporum</name>
    <dbReference type="NCBI Taxonomy" id="1117311"/>
    <lineage>
        <taxon>Eukaryota</taxon>
        <taxon>Fungi</taxon>
        <taxon>Fungi incertae sedis</taxon>
        <taxon>Mucoromycota</taxon>
        <taxon>Glomeromycotina</taxon>
        <taxon>Glomeromycetes</taxon>
        <taxon>Glomerales</taxon>
        <taxon>Glomeraceae</taxon>
        <taxon>Funneliformis</taxon>
    </lineage>
</organism>
<dbReference type="AlphaFoldDB" id="A0A9W4TAM9"/>
<protein>
    <submittedName>
        <fullName evidence="1">771_t:CDS:1</fullName>
    </submittedName>
</protein>
<feature type="non-terminal residue" evidence="1">
    <location>
        <position position="1"/>
    </location>
</feature>
<evidence type="ECO:0000313" key="1">
    <source>
        <dbReference type="EMBL" id="CAI2196584.1"/>
    </source>
</evidence>
<gene>
    <name evidence="1" type="ORF">FWILDA_LOCUS17653</name>
</gene>
<keyword evidence="2" id="KW-1185">Reference proteome</keyword>
<sequence>MDSFDIFFMDELLEALNSLDTQEFGDIFDNLERGIQKATEYFTNNPTEVEIKYTEELQDDFNNSNFNDFGLSNLLTQNANFKQEFDEFFIHQQKIEGLFNKLDLKTHPNMKMDLKESKLRLTSLQIDKESLQDGLEKIRSQRCNSKNILHEIKEKPFVLPNIQIFR</sequence>
<evidence type="ECO:0000313" key="2">
    <source>
        <dbReference type="Proteomes" id="UP001153678"/>
    </source>
</evidence>
<dbReference type="Proteomes" id="UP001153678">
    <property type="component" value="Unassembled WGS sequence"/>
</dbReference>
<dbReference type="OrthoDB" id="2444049at2759"/>